<dbReference type="SUPFAM" id="SSF53187">
    <property type="entry name" value="Zn-dependent exopeptidases"/>
    <property type="match status" value="1"/>
</dbReference>
<organism evidence="3 4">
    <name type="scientific">Deinococcus ficus</name>
    <dbReference type="NCBI Taxonomy" id="317577"/>
    <lineage>
        <taxon>Bacteria</taxon>
        <taxon>Thermotogati</taxon>
        <taxon>Deinococcota</taxon>
        <taxon>Deinococci</taxon>
        <taxon>Deinococcales</taxon>
        <taxon>Deinococcaceae</taxon>
        <taxon>Deinococcus</taxon>
    </lineage>
</organism>
<name>A0A221SZR5_9DEIO</name>
<dbReference type="EMBL" id="CP021081">
    <property type="protein sequence ID" value="ASN82134.1"/>
    <property type="molecule type" value="Genomic_DNA"/>
</dbReference>
<dbReference type="InterPro" id="IPR050695">
    <property type="entry name" value="N-acetylmuramoyl_amidase_3"/>
</dbReference>
<dbReference type="InterPro" id="IPR002508">
    <property type="entry name" value="MurNAc-LAA_cat"/>
</dbReference>
<gene>
    <name evidence="3" type="ORF">DFI_09205</name>
</gene>
<keyword evidence="4" id="KW-1185">Reference proteome</keyword>
<dbReference type="Pfam" id="PF01520">
    <property type="entry name" value="Amidase_3"/>
    <property type="match status" value="1"/>
</dbReference>
<feature type="domain" description="MurNAc-LAA" evidence="2">
    <location>
        <begin position="230"/>
        <end position="399"/>
    </location>
</feature>
<evidence type="ECO:0000313" key="3">
    <source>
        <dbReference type="EMBL" id="ASN82134.1"/>
    </source>
</evidence>
<dbReference type="GO" id="GO:0009253">
    <property type="term" value="P:peptidoglycan catabolic process"/>
    <property type="evidence" value="ECO:0007669"/>
    <property type="project" value="InterPro"/>
</dbReference>
<proteinExistence type="predicted"/>
<dbReference type="STRING" id="317577.GCA_000419625_02074"/>
<evidence type="ECO:0000259" key="2">
    <source>
        <dbReference type="Pfam" id="PF01520"/>
    </source>
</evidence>
<keyword evidence="1 3" id="KW-0378">Hydrolase</keyword>
<protein>
    <submittedName>
        <fullName evidence="3">Cell wall hydrolase</fullName>
    </submittedName>
</protein>
<dbReference type="PANTHER" id="PTHR30404:SF0">
    <property type="entry name" value="N-ACETYLMURAMOYL-L-ALANINE AMIDASE AMIC"/>
    <property type="match status" value="1"/>
</dbReference>
<dbReference type="Proteomes" id="UP000259030">
    <property type="component" value="Chromosome"/>
</dbReference>
<evidence type="ECO:0000256" key="1">
    <source>
        <dbReference type="ARBA" id="ARBA00022801"/>
    </source>
</evidence>
<evidence type="ECO:0000313" key="4">
    <source>
        <dbReference type="Proteomes" id="UP000259030"/>
    </source>
</evidence>
<dbReference type="AlphaFoldDB" id="A0A221SZR5"/>
<dbReference type="Gene3D" id="3.40.630.40">
    <property type="entry name" value="Zn-dependent exopeptidases"/>
    <property type="match status" value="1"/>
</dbReference>
<dbReference type="PANTHER" id="PTHR30404">
    <property type="entry name" value="N-ACETYLMURAMOYL-L-ALANINE AMIDASE"/>
    <property type="match status" value="1"/>
</dbReference>
<dbReference type="GO" id="GO:0008745">
    <property type="term" value="F:N-acetylmuramoyl-L-alanine amidase activity"/>
    <property type="evidence" value="ECO:0007669"/>
    <property type="project" value="InterPro"/>
</dbReference>
<sequence>MQSVTLFGAEYASVDAVRSLLSVTEDGGIVRVTGLGHTLLLPIDEDQQRATTDFNTVQLDTTRVQARTATYVNGTLHLPLDTLARGLGAQYRAGSFTVPAPSLVGVSSRAGKDTDRLVLDLNRDVEVLDEQRGGNAVVTLRGLKGEARKYTTRGAFVPSVTLARSGEDLTLTFPLTAASGLRVFKVVRPGSVRVVVDAGPGVPRTNPELLGRVTRPLVLLDPLTVQGVGRDITLEVARRAALLMTQAGWQVKVTRDSANTMKLDDKLVLTRQSDVYIALDLGRLPGAKRSGVTVYEQAGRSSAQLVNAVRTGSAKPPYAVLAVGNGGNSRKLSELLRGELKGGGVTASAENTTRILTLREAPQAALLMELGWANNAEDLAKLGVDDRLDVMAVSLARSVATYLTARANNNANLSAGGTP</sequence>
<accession>A0A221SZR5</accession>
<reference evidence="3 4" key="1">
    <citation type="submission" date="2017-05" db="EMBL/GenBank/DDBJ databases">
        <title>The complete genome sequence of Deinococcus ficus isolated from the rhizosphere of the Ficus religiosa L. in Taiwan.</title>
        <authorList>
            <person name="Wu K.-M."/>
            <person name="Liao T.-L."/>
            <person name="Liu Y.-M."/>
            <person name="Young C.-C."/>
            <person name="Tsai S.-F."/>
        </authorList>
    </citation>
    <scope>NUCLEOTIDE SEQUENCE [LARGE SCALE GENOMIC DNA]</scope>
    <source>
        <strain evidence="3 4">CC-FR2-10</strain>
    </source>
</reference>
<dbReference type="KEGG" id="dfc:DFI_09205"/>
<dbReference type="GO" id="GO:0030288">
    <property type="term" value="C:outer membrane-bounded periplasmic space"/>
    <property type="evidence" value="ECO:0007669"/>
    <property type="project" value="TreeGrafter"/>
</dbReference>